<evidence type="ECO:0000313" key="11">
    <source>
        <dbReference type="EMBL" id="EJT48120.1"/>
    </source>
</evidence>
<dbReference type="RefSeq" id="XP_014179528.1">
    <property type="nucleotide sequence ID" value="XM_014324053.1"/>
</dbReference>
<dbReference type="OrthoDB" id="391817at2759"/>
<feature type="binding site" evidence="6">
    <location>
        <position position="210"/>
    </location>
    <ligand>
        <name>Mg(2+)</name>
        <dbReference type="ChEBI" id="CHEBI:18420"/>
        <label>2</label>
    </ligand>
</feature>
<sequence>MRILTWNVNVLRTVLDYHPMPKKNVEGLLDTLEADVFCFQGQVSFLTPLTSEHKTRRELLDKATACPGRYDGFWTFPRHKSGYSGVCTYVNSDYCVPLKAEEGITGLLLTSKGGTMKPPWTPDEQIGCYPELDDVPLLEETEGIPFDPARLDVEGRAVVCDFGLFVLFNLYVPNRGSEARGPYKLNFLTVLRARVEALMAAGREVILAGDMNVIRQPIDFGEGTIVPGTHYLDHPDRLLFESWCHPKGPLIDVVRESFPDREGMYTCWNTKIDARPANYGSRIDYILCTPGLRKWIKGGDIQSKVFGSDHCPVYIDLHDEIEENGRTIRLKDVLNPANRPQSTAPKFPSDVPRTAPEPPRFATKFFDEFSGKQRTLKSLWANAKPKGSSSQATEQQPLVPSPSKTPTPTPDPTTPTPAEVAQTSSTLGVARAAFSSLDSPSSSAQPAVQAQTAAAVKTANGAPKRPATIDLTGDDGPRKRATVERSKSSTMKKSSNGQMKLASFFSQPAPKAKAASPVPISERAQESTLAAVQGDIPDTDRDALIAIAMAEEDEEREKQRDAQKQKNAPAWSEIFAKKVPPKCKVHGRPCKDFIVKQGSNKGKRFWLCSLPVGPGYDMGRSKRPREQVNPEYRCD</sequence>
<dbReference type="GeneID" id="25986337"/>
<feature type="binding site" evidence="6">
    <location>
        <position position="7"/>
    </location>
    <ligand>
        <name>Mg(2+)</name>
        <dbReference type="ChEBI" id="CHEBI:18420"/>
        <label>1</label>
    </ligand>
</feature>
<name>J4UBB7_TRIAS</name>
<dbReference type="KEGG" id="tasa:A1Q1_02824"/>
<reference evidence="11 12" key="1">
    <citation type="journal article" date="2012" name="Eukaryot. Cell">
        <title>Draft genome sequence of CBS 2479, the standard type strain of Trichosporon asahii.</title>
        <authorList>
            <person name="Yang R.Y."/>
            <person name="Li H.T."/>
            <person name="Zhu H."/>
            <person name="Zhou G.P."/>
            <person name="Wang M."/>
            <person name="Wang L."/>
        </authorList>
    </citation>
    <scope>NUCLEOTIDE SEQUENCE [LARGE SCALE GENOMIC DNA]</scope>
    <source>
        <strain evidence="12">ATCC 90039 / CBS 2479 / JCM 2466 / KCTC 7840 / NCYC 2677 / UAMH 7654</strain>
    </source>
</reference>
<dbReference type="GO" id="GO:0008311">
    <property type="term" value="F:double-stranded DNA 3'-5' DNA exonuclease activity"/>
    <property type="evidence" value="ECO:0007669"/>
    <property type="project" value="TreeGrafter"/>
</dbReference>
<dbReference type="GO" id="GO:0046872">
    <property type="term" value="F:metal ion binding"/>
    <property type="evidence" value="ECO:0007669"/>
    <property type="project" value="UniProtKB-KW"/>
</dbReference>
<evidence type="ECO:0000256" key="2">
    <source>
        <dbReference type="ARBA" id="ARBA00022723"/>
    </source>
</evidence>
<organism evidence="11 12">
    <name type="scientific">Trichosporon asahii var. asahii (strain ATCC 90039 / CBS 2479 / JCM 2466 / KCTC 7840 / NBRC 103889/ NCYC 2677 / UAMH 7654)</name>
    <name type="common">Yeast</name>
    <dbReference type="NCBI Taxonomy" id="1186058"/>
    <lineage>
        <taxon>Eukaryota</taxon>
        <taxon>Fungi</taxon>
        <taxon>Dikarya</taxon>
        <taxon>Basidiomycota</taxon>
        <taxon>Agaricomycotina</taxon>
        <taxon>Tremellomycetes</taxon>
        <taxon>Trichosporonales</taxon>
        <taxon>Trichosporonaceae</taxon>
        <taxon>Trichosporon</taxon>
    </lineage>
</organism>
<dbReference type="GO" id="GO:0003906">
    <property type="term" value="F:DNA-(apurinic or apyrimidinic site) endonuclease activity"/>
    <property type="evidence" value="ECO:0007669"/>
    <property type="project" value="TreeGrafter"/>
</dbReference>
<evidence type="ECO:0000259" key="10">
    <source>
        <dbReference type="Pfam" id="PF03372"/>
    </source>
</evidence>
<evidence type="ECO:0000256" key="7">
    <source>
        <dbReference type="PIRSR" id="PIRSR604808-3"/>
    </source>
</evidence>
<feature type="site" description="Transition state stabilizer" evidence="7">
    <location>
        <position position="212"/>
    </location>
</feature>
<comment type="similarity">
    <text evidence="1 8">Belongs to the DNA repair enzymes AP/ExoA family.</text>
</comment>
<feature type="compositionally biased region" description="Pro residues" evidence="9">
    <location>
        <begin position="399"/>
        <end position="415"/>
    </location>
</feature>
<feature type="compositionally biased region" description="Polar residues" evidence="9">
    <location>
        <begin position="387"/>
        <end position="398"/>
    </location>
</feature>
<feature type="site" description="Interaction with DNA substrate" evidence="7">
    <location>
        <position position="310"/>
    </location>
</feature>
<keyword evidence="11" id="KW-0456">Lyase</keyword>
<feature type="site" description="Important for catalytic activity" evidence="7">
    <location>
        <position position="284"/>
    </location>
</feature>
<evidence type="ECO:0000256" key="3">
    <source>
        <dbReference type="ARBA" id="ARBA00022801"/>
    </source>
</evidence>
<evidence type="ECO:0000256" key="8">
    <source>
        <dbReference type="RuleBase" id="RU362131"/>
    </source>
</evidence>
<comment type="cofactor">
    <cofactor evidence="6 8">
        <name>Mg(2+)</name>
        <dbReference type="ChEBI" id="CHEBI:18420"/>
    </cofactor>
    <cofactor evidence="6 8">
        <name>Mn(2+)</name>
        <dbReference type="ChEBI" id="CHEBI:29035"/>
    </cofactor>
    <text evidence="6 8">Probably binds two magnesium or manganese ions per subunit.</text>
</comment>
<dbReference type="HOGENOM" id="CLU_010374_2_1_1"/>
<feature type="binding site" evidence="6">
    <location>
        <position position="212"/>
    </location>
    <ligand>
        <name>Mg(2+)</name>
        <dbReference type="ChEBI" id="CHEBI:18420"/>
        <label>2</label>
    </ligand>
</feature>
<feature type="region of interest" description="Disordered" evidence="9">
    <location>
        <begin position="382"/>
        <end position="537"/>
    </location>
</feature>
<feature type="compositionally biased region" description="Basic and acidic residues" evidence="9">
    <location>
        <begin position="624"/>
        <end position="635"/>
    </location>
</feature>
<dbReference type="GO" id="GO:0008081">
    <property type="term" value="F:phosphoric diester hydrolase activity"/>
    <property type="evidence" value="ECO:0007669"/>
    <property type="project" value="TreeGrafter"/>
</dbReference>
<evidence type="ECO:0000256" key="1">
    <source>
        <dbReference type="ARBA" id="ARBA00007092"/>
    </source>
</evidence>
<keyword evidence="6" id="KW-0464">Manganese</keyword>
<feature type="compositionally biased region" description="Polar residues" evidence="9">
    <location>
        <begin position="488"/>
        <end position="498"/>
    </location>
</feature>
<feature type="compositionally biased region" description="Low complexity" evidence="9">
    <location>
        <begin position="508"/>
        <end position="519"/>
    </location>
</feature>
<gene>
    <name evidence="11" type="ORF">A1Q1_02824</name>
</gene>
<dbReference type="InterPro" id="IPR004808">
    <property type="entry name" value="AP_endonuc_1"/>
</dbReference>
<dbReference type="NCBIfam" id="TIGR00633">
    <property type="entry name" value="xth"/>
    <property type="match status" value="1"/>
</dbReference>
<dbReference type="EMBL" id="ALBS01000211">
    <property type="protein sequence ID" value="EJT48120.1"/>
    <property type="molecule type" value="Genomic_DNA"/>
</dbReference>
<feature type="active site" description="Proton donor/acceptor" evidence="5">
    <location>
        <position position="210"/>
    </location>
</feature>
<feature type="active site" description="Proton acceptor" evidence="5">
    <location>
        <position position="310"/>
    </location>
</feature>
<evidence type="ECO:0000256" key="9">
    <source>
        <dbReference type="SAM" id="MobiDB-lite"/>
    </source>
</evidence>
<feature type="region of interest" description="Disordered" evidence="9">
    <location>
        <begin position="551"/>
        <end position="573"/>
    </location>
</feature>
<dbReference type="Proteomes" id="UP000002748">
    <property type="component" value="Unassembled WGS sequence"/>
</dbReference>
<proteinExistence type="inferred from homology"/>
<dbReference type="EC" id="3.1.-.-" evidence="8"/>
<dbReference type="InterPro" id="IPR005135">
    <property type="entry name" value="Endo/exonuclease/phosphatase"/>
</dbReference>
<dbReference type="GO" id="GO:0016829">
    <property type="term" value="F:lyase activity"/>
    <property type="evidence" value="ECO:0007669"/>
    <property type="project" value="UniProtKB-KW"/>
</dbReference>
<feature type="compositionally biased region" description="Low complexity" evidence="9">
    <location>
        <begin position="432"/>
        <end position="459"/>
    </location>
</feature>
<feature type="binding site" evidence="6">
    <location>
        <position position="52"/>
    </location>
    <ligand>
        <name>Mg(2+)</name>
        <dbReference type="ChEBI" id="CHEBI:18420"/>
        <label>1</label>
    </ligand>
</feature>
<keyword evidence="2 6" id="KW-0479">Metal-binding</keyword>
<keyword evidence="8" id="KW-0234">DNA repair</keyword>
<feature type="region of interest" description="Disordered" evidence="9">
    <location>
        <begin position="614"/>
        <end position="635"/>
    </location>
</feature>
<feature type="active site" evidence="5">
    <location>
        <position position="171"/>
    </location>
</feature>
<dbReference type="PROSITE" id="PS51435">
    <property type="entry name" value="AP_NUCLEASE_F1_4"/>
    <property type="match status" value="1"/>
</dbReference>
<feature type="binding site" evidence="6">
    <location>
        <position position="310"/>
    </location>
    <ligand>
        <name>Mg(2+)</name>
        <dbReference type="ChEBI" id="CHEBI:18420"/>
        <label>1</label>
    </ligand>
</feature>
<dbReference type="InterPro" id="IPR036691">
    <property type="entry name" value="Endo/exonu/phosph_ase_sf"/>
</dbReference>
<feature type="compositionally biased region" description="Basic and acidic residues" evidence="9">
    <location>
        <begin position="475"/>
        <end position="487"/>
    </location>
</feature>
<feature type="binding site" evidence="6">
    <location>
        <position position="309"/>
    </location>
    <ligand>
        <name>Mg(2+)</name>
        <dbReference type="ChEBI" id="CHEBI:18420"/>
        <label>2</label>
    </ligand>
</feature>
<dbReference type="GO" id="GO:0005634">
    <property type="term" value="C:nucleus"/>
    <property type="evidence" value="ECO:0007669"/>
    <property type="project" value="TreeGrafter"/>
</dbReference>
<dbReference type="VEuPathDB" id="FungiDB:A1Q1_02824"/>
<dbReference type="PANTHER" id="PTHR22748:SF4">
    <property type="entry name" value="DNA-(APURINIC OR APYRIMIDINIC SITE) ENDONUCLEASE 2"/>
    <property type="match status" value="1"/>
</dbReference>
<evidence type="ECO:0000313" key="12">
    <source>
        <dbReference type="Proteomes" id="UP000002748"/>
    </source>
</evidence>
<feature type="region of interest" description="Disordered" evidence="9">
    <location>
        <begin position="332"/>
        <end position="361"/>
    </location>
</feature>
<dbReference type="GO" id="GO:0006284">
    <property type="term" value="P:base-excision repair"/>
    <property type="evidence" value="ECO:0007669"/>
    <property type="project" value="TreeGrafter"/>
</dbReference>
<evidence type="ECO:0000256" key="5">
    <source>
        <dbReference type="PIRSR" id="PIRSR604808-1"/>
    </source>
</evidence>
<keyword evidence="8" id="KW-0227">DNA damage</keyword>
<dbReference type="Pfam" id="PF03372">
    <property type="entry name" value="Exo_endo_phos"/>
    <property type="match status" value="1"/>
</dbReference>
<dbReference type="Gene3D" id="3.60.10.10">
    <property type="entry name" value="Endonuclease/exonuclease/phosphatase"/>
    <property type="match status" value="1"/>
</dbReference>
<feature type="domain" description="Endonuclease/exonuclease/phosphatase" evidence="10">
    <location>
        <begin position="4"/>
        <end position="310"/>
    </location>
</feature>
<dbReference type="SUPFAM" id="SSF56219">
    <property type="entry name" value="DNase I-like"/>
    <property type="match status" value="1"/>
</dbReference>
<dbReference type="AlphaFoldDB" id="J4UBB7"/>
<comment type="caution">
    <text evidence="11">The sequence shown here is derived from an EMBL/GenBank/DDBJ whole genome shotgun (WGS) entry which is preliminary data.</text>
</comment>
<evidence type="ECO:0000256" key="6">
    <source>
        <dbReference type="PIRSR" id="PIRSR604808-2"/>
    </source>
</evidence>
<dbReference type="PANTHER" id="PTHR22748">
    <property type="entry name" value="AP ENDONUCLEASE"/>
    <property type="match status" value="1"/>
</dbReference>
<dbReference type="CDD" id="cd09088">
    <property type="entry name" value="Ape2-like_AP-endo"/>
    <property type="match status" value="1"/>
</dbReference>
<keyword evidence="4 6" id="KW-0460">Magnesium</keyword>
<protein>
    <recommendedName>
        <fullName evidence="8">DNA-(apurinic or apyrimidinic site) endonuclease</fullName>
        <ecNumber evidence="8">3.1.-.-</ecNumber>
    </recommendedName>
</protein>
<keyword evidence="3" id="KW-0378">Hydrolase</keyword>
<accession>J4UBB7</accession>
<evidence type="ECO:0000256" key="4">
    <source>
        <dbReference type="ARBA" id="ARBA00022842"/>
    </source>
</evidence>